<feature type="region of interest" description="Disordered" evidence="1">
    <location>
        <begin position="33"/>
        <end position="89"/>
    </location>
</feature>
<organism evidence="2">
    <name type="scientific">Paracalanus parvus</name>
    <dbReference type="NCBI Taxonomy" id="187406"/>
    <lineage>
        <taxon>Eukaryota</taxon>
        <taxon>Metazoa</taxon>
        <taxon>Ecdysozoa</taxon>
        <taxon>Arthropoda</taxon>
        <taxon>Crustacea</taxon>
        <taxon>Multicrustacea</taxon>
        <taxon>Hexanauplia</taxon>
        <taxon>Copepoda</taxon>
        <taxon>Calanoida</taxon>
        <taxon>Paracalanidae</taxon>
        <taxon>Paracalanus</taxon>
    </lineage>
</organism>
<feature type="compositionally biased region" description="Low complexity" evidence="1">
    <location>
        <begin position="40"/>
        <end position="54"/>
    </location>
</feature>
<dbReference type="EMBL" id="KT755339">
    <property type="protein sequence ID" value="ALS05173.1"/>
    <property type="molecule type" value="mRNA"/>
</dbReference>
<sequence length="89" mass="10021">MSHISLPSKSTLAASTIPAVVYLGYLMKSKYDQSCNSSDNNTNHKSSINNNNTSPSFQQAFGSQLQQKLEKVQRSRLDPIAEEKEYWTH</sequence>
<proteinExistence type="evidence at transcript level"/>
<dbReference type="AlphaFoldDB" id="A0A0U2V830"/>
<name>A0A0U2V830_9MAXI</name>
<evidence type="ECO:0000313" key="2">
    <source>
        <dbReference type="EMBL" id="ALS05173.1"/>
    </source>
</evidence>
<accession>A0A0U2V830</accession>
<protein>
    <submittedName>
        <fullName evidence="2">Uncharacterized protein</fullName>
    </submittedName>
</protein>
<evidence type="ECO:0000256" key="1">
    <source>
        <dbReference type="SAM" id="MobiDB-lite"/>
    </source>
</evidence>
<feature type="compositionally biased region" description="Polar residues" evidence="1">
    <location>
        <begin position="55"/>
        <end position="67"/>
    </location>
</feature>
<feature type="compositionally biased region" description="Basic and acidic residues" evidence="1">
    <location>
        <begin position="68"/>
        <end position="89"/>
    </location>
</feature>
<reference evidence="2" key="1">
    <citation type="journal article" date="2015" name="Sci. Rep.">
        <title>Spliced leader RNA trans-splicing discovered in copepods.</title>
        <authorList>
            <person name="Yang F."/>
            <person name="Xu D."/>
            <person name="Zhuang Y."/>
            <person name="Yi X."/>
            <person name="Huang Y."/>
            <person name="Chen H."/>
            <person name="Lin S."/>
            <person name="Campbell D.A."/>
            <person name="Sturm N.R."/>
            <person name="Liu G."/>
            <person name="Zhang H."/>
        </authorList>
    </citation>
    <scope>NUCLEOTIDE SEQUENCE</scope>
</reference>